<dbReference type="PANTHER" id="PTHR22807">
    <property type="entry name" value="NOP2 YEAST -RELATED NOL1/NOP2/FMU SUN DOMAIN-CONTAINING"/>
    <property type="match status" value="1"/>
</dbReference>
<dbReference type="InterPro" id="IPR049560">
    <property type="entry name" value="MeTrfase_RsmB-F_NOP2_cat"/>
</dbReference>
<dbReference type="GO" id="GO:0008173">
    <property type="term" value="F:RNA methyltransferase activity"/>
    <property type="evidence" value="ECO:0007669"/>
    <property type="project" value="InterPro"/>
</dbReference>
<dbReference type="Proteomes" id="UP000000323">
    <property type="component" value="Chromosome 2"/>
</dbReference>
<reference evidence="9" key="1">
    <citation type="journal article" date="2010" name="Stand. Genomic Sci.">
        <title>Complete genome sequence of 'Thermobaculum terrenum' type strain (YNP1).</title>
        <authorList>
            <person name="Kiss H."/>
            <person name="Cleland D."/>
            <person name="Lapidus A."/>
            <person name="Lucas S."/>
            <person name="Glavina Del Rio T."/>
            <person name="Nolan M."/>
            <person name="Tice H."/>
            <person name="Han C."/>
            <person name="Goodwin L."/>
            <person name="Pitluck S."/>
            <person name="Liolios K."/>
            <person name="Ivanova N."/>
            <person name="Mavromatis K."/>
            <person name="Ovchinnikova G."/>
            <person name="Pati A."/>
            <person name="Chen A."/>
            <person name="Palaniappan K."/>
            <person name="Land M."/>
            <person name="Hauser L."/>
            <person name="Chang Y."/>
            <person name="Jeffries C."/>
            <person name="Lu M."/>
            <person name="Brettin T."/>
            <person name="Detter J."/>
            <person name="Goker M."/>
            <person name="Tindall B."/>
            <person name="Beck B."/>
            <person name="McDermott T."/>
            <person name="Woyke T."/>
            <person name="Bristow J."/>
            <person name="Eisen J."/>
            <person name="Markowitz V."/>
            <person name="Hugenholtz P."/>
            <person name="Kyrpides N."/>
            <person name="Klenk H."/>
            <person name="Cheng J."/>
        </authorList>
    </citation>
    <scope>NUCLEOTIDE SEQUENCE [LARGE SCALE GENOMIC DNA]</scope>
    <source>
        <strain evidence="9">ATCC BAA-798 / YNP1</strain>
    </source>
</reference>
<dbReference type="Pfam" id="PF01189">
    <property type="entry name" value="Methyltr_RsmB-F"/>
    <property type="match status" value="1"/>
</dbReference>
<protein>
    <submittedName>
        <fullName evidence="8">RNA methylase, NOL1/NOP2/sun family</fullName>
    </submittedName>
</protein>
<dbReference type="GO" id="GO:0008757">
    <property type="term" value="F:S-adenosylmethionine-dependent methyltransferase activity"/>
    <property type="evidence" value="ECO:0007669"/>
    <property type="project" value="InterPro"/>
</dbReference>
<dbReference type="Gene3D" id="3.30.70.1170">
    <property type="entry name" value="Sun protein, domain 3"/>
    <property type="match status" value="1"/>
</dbReference>
<keyword evidence="9" id="KW-1185">Reference proteome</keyword>
<sequence length="325" mass="36126">MEDPCKSLPAEFLRRLERIVPDHRYPEVLEALCEPRVVALRVNPLRADRREVVAELEAEGFALEPVSWYADAFILRTGTKRELMATAAYAEGKIYLQDLASMVPVLVLAPRPGERVLDLAAAPGSKTTQMAALMGNSGEIVANDVSPARRFKLVANLRQQGVSIARVTAIRGEVLWRSYPEEFDRTLLDAPCSMEGMFNCSDPATYEHWSPRKVKVLARRQAHLLRSAVSATRVGGVIVYSTCTLSPEENEGVVDWLLHKEGDAVELEPVELPGLELWPGLASWQGRSFDPRVSLTARILPSRLMEGFFVARIRKVRSNLPARGA</sequence>
<evidence type="ECO:0000313" key="9">
    <source>
        <dbReference type="Proteomes" id="UP000000323"/>
    </source>
</evidence>
<keyword evidence="2 6" id="KW-0489">Methyltransferase</keyword>
<evidence type="ECO:0000313" key="8">
    <source>
        <dbReference type="EMBL" id="ACZ43583.1"/>
    </source>
</evidence>
<keyword evidence="5 6" id="KW-0694">RNA-binding</keyword>
<keyword evidence="1" id="KW-0963">Cytoplasm</keyword>
<evidence type="ECO:0000256" key="3">
    <source>
        <dbReference type="ARBA" id="ARBA00022679"/>
    </source>
</evidence>
<evidence type="ECO:0000256" key="5">
    <source>
        <dbReference type="ARBA" id="ARBA00022884"/>
    </source>
</evidence>
<dbReference type="PANTHER" id="PTHR22807:SF61">
    <property type="entry name" value="NOL1_NOP2_SUN FAMILY PROTEIN _ ANTITERMINATION NUSB DOMAIN-CONTAINING PROTEIN"/>
    <property type="match status" value="1"/>
</dbReference>
<proteinExistence type="inferred from homology"/>
<dbReference type="InterPro" id="IPR031341">
    <property type="entry name" value="Methyltr_RsmF_N"/>
</dbReference>
<evidence type="ECO:0000256" key="1">
    <source>
        <dbReference type="ARBA" id="ARBA00022490"/>
    </source>
</evidence>
<name>D1CIL2_THET1</name>
<dbReference type="PRINTS" id="PR02008">
    <property type="entry name" value="RCMTFAMILY"/>
</dbReference>
<feature type="binding site" evidence="6">
    <location>
        <position position="189"/>
    </location>
    <ligand>
        <name>S-adenosyl-L-methionine</name>
        <dbReference type="ChEBI" id="CHEBI:59789"/>
    </ligand>
</feature>
<feature type="binding site" evidence="6">
    <location>
        <position position="144"/>
    </location>
    <ligand>
        <name>S-adenosyl-L-methionine</name>
        <dbReference type="ChEBI" id="CHEBI:59789"/>
    </ligand>
</feature>
<comment type="caution">
    <text evidence="6">Lacks conserved residue(s) required for the propagation of feature annotation.</text>
</comment>
<evidence type="ECO:0000256" key="6">
    <source>
        <dbReference type="PROSITE-ProRule" id="PRU01023"/>
    </source>
</evidence>
<dbReference type="RefSeq" id="WP_012876614.1">
    <property type="nucleotide sequence ID" value="NC_013526.1"/>
</dbReference>
<dbReference type="InterPro" id="IPR001678">
    <property type="entry name" value="MeTrfase_RsmB-F_NOP2_dom"/>
</dbReference>
<evidence type="ECO:0000259" key="7">
    <source>
        <dbReference type="PROSITE" id="PS51686"/>
    </source>
</evidence>
<dbReference type="GO" id="GO:0001510">
    <property type="term" value="P:RNA methylation"/>
    <property type="evidence" value="ECO:0007669"/>
    <property type="project" value="InterPro"/>
</dbReference>
<organism evidence="8 9">
    <name type="scientific">Thermobaculum terrenum (strain ATCC BAA-798 / CCMEE 7001 / YNP1)</name>
    <dbReference type="NCBI Taxonomy" id="525904"/>
    <lineage>
        <taxon>Bacteria</taxon>
        <taxon>Bacillati</taxon>
        <taxon>Chloroflexota</taxon>
        <taxon>Chloroflexia</taxon>
        <taxon>Candidatus Thermobaculales</taxon>
        <taxon>Candidatus Thermobaculaceae</taxon>
        <taxon>Thermobaculum</taxon>
    </lineage>
</organism>
<gene>
    <name evidence="8" type="ordered locus">Tter_2695</name>
</gene>
<dbReference type="HOGENOM" id="CLU_005316_7_0_0"/>
<dbReference type="eggNOG" id="COG0144">
    <property type="taxonomic scope" value="Bacteria"/>
</dbReference>
<dbReference type="Pfam" id="PF17125">
    <property type="entry name" value="Methyltr_RsmF_N"/>
    <property type="match status" value="1"/>
</dbReference>
<dbReference type="SUPFAM" id="SSF53335">
    <property type="entry name" value="S-adenosyl-L-methionine-dependent methyltransferases"/>
    <property type="match status" value="1"/>
</dbReference>
<dbReference type="STRING" id="525904.Tter_2695"/>
<comment type="similarity">
    <text evidence="6">Belongs to the class I-like SAM-binding methyltransferase superfamily. RsmB/NOP family.</text>
</comment>
<dbReference type="PROSITE" id="PS51686">
    <property type="entry name" value="SAM_MT_RSMB_NOP"/>
    <property type="match status" value="1"/>
</dbReference>
<dbReference type="GO" id="GO:0003723">
    <property type="term" value="F:RNA binding"/>
    <property type="evidence" value="ECO:0007669"/>
    <property type="project" value="UniProtKB-UniRule"/>
</dbReference>
<accession>D1CIL2</accession>
<dbReference type="AlphaFoldDB" id="D1CIL2"/>
<dbReference type="InterPro" id="IPR011023">
    <property type="entry name" value="Nop2p"/>
</dbReference>
<dbReference type="OrthoDB" id="9810297at2"/>
<dbReference type="InterPro" id="IPR023267">
    <property type="entry name" value="RCMT"/>
</dbReference>
<dbReference type="GO" id="GO:0006396">
    <property type="term" value="P:RNA processing"/>
    <property type="evidence" value="ECO:0007669"/>
    <property type="project" value="InterPro"/>
</dbReference>
<feature type="active site" description="Nucleophile" evidence="6">
    <location>
        <position position="243"/>
    </location>
</feature>
<dbReference type="Gene3D" id="3.40.50.150">
    <property type="entry name" value="Vaccinia Virus protein VP39"/>
    <property type="match status" value="1"/>
</dbReference>
<dbReference type="InterPro" id="IPR029063">
    <property type="entry name" value="SAM-dependent_MTases_sf"/>
</dbReference>
<keyword evidence="3 6" id="KW-0808">Transferase</keyword>
<evidence type="ECO:0000256" key="4">
    <source>
        <dbReference type="ARBA" id="ARBA00022691"/>
    </source>
</evidence>
<dbReference type="EMBL" id="CP001826">
    <property type="protein sequence ID" value="ACZ43583.1"/>
    <property type="molecule type" value="Genomic_DNA"/>
</dbReference>
<keyword evidence="4 6" id="KW-0949">S-adenosyl-L-methionine</keyword>
<dbReference type="NCBIfam" id="TIGR00446">
    <property type="entry name" value="nop2p"/>
    <property type="match status" value="1"/>
</dbReference>
<evidence type="ECO:0000256" key="2">
    <source>
        <dbReference type="ARBA" id="ARBA00022603"/>
    </source>
</evidence>
<feature type="binding site" evidence="6">
    <location>
        <begin position="120"/>
        <end position="126"/>
    </location>
    <ligand>
        <name>S-adenosyl-L-methionine</name>
        <dbReference type="ChEBI" id="CHEBI:59789"/>
    </ligand>
</feature>
<feature type="domain" description="SAM-dependent MTase RsmB/NOP-type" evidence="7">
    <location>
        <begin position="28"/>
        <end position="316"/>
    </location>
</feature>
<dbReference type="KEGG" id="ttr:Tter_2695"/>